<dbReference type="Proteomes" id="UP000799757">
    <property type="component" value="Unassembled WGS sequence"/>
</dbReference>
<reference evidence="1" key="1">
    <citation type="journal article" date="2020" name="Stud. Mycol.">
        <title>101 Dothideomycetes genomes: a test case for predicting lifestyles and emergence of pathogens.</title>
        <authorList>
            <person name="Haridas S."/>
            <person name="Albert R."/>
            <person name="Binder M."/>
            <person name="Bloem J."/>
            <person name="Labutti K."/>
            <person name="Salamov A."/>
            <person name="Andreopoulos B."/>
            <person name="Baker S."/>
            <person name="Barry K."/>
            <person name="Bills G."/>
            <person name="Bluhm B."/>
            <person name="Cannon C."/>
            <person name="Castanera R."/>
            <person name="Culley D."/>
            <person name="Daum C."/>
            <person name="Ezra D."/>
            <person name="Gonzalez J."/>
            <person name="Henrissat B."/>
            <person name="Kuo A."/>
            <person name="Liang C."/>
            <person name="Lipzen A."/>
            <person name="Lutzoni F."/>
            <person name="Magnuson J."/>
            <person name="Mondo S."/>
            <person name="Nolan M."/>
            <person name="Ohm R."/>
            <person name="Pangilinan J."/>
            <person name="Park H.-J."/>
            <person name="Ramirez L."/>
            <person name="Alfaro M."/>
            <person name="Sun H."/>
            <person name="Tritt A."/>
            <person name="Yoshinaga Y."/>
            <person name="Zwiers L.-H."/>
            <person name="Turgeon B."/>
            <person name="Goodwin S."/>
            <person name="Spatafora J."/>
            <person name="Crous P."/>
            <person name="Grigoriev I."/>
        </authorList>
    </citation>
    <scope>NUCLEOTIDE SEQUENCE</scope>
    <source>
        <strain evidence="1">CBS 109.77</strain>
    </source>
</reference>
<organism evidence="1 2">
    <name type="scientific">Melanomma pulvis-pyrius CBS 109.77</name>
    <dbReference type="NCBI Taxonomy" id="1314802"/>
    <lineage>
        <taxon>Eukaryota</taxon>
        <taxon>Fungi</taxon>
        <taxon>Dikarya</taxon>
        <taxon>Ascomycota</taxon>
        <taxon>Pezizomycotina</taxon>
        <taxon>Dothideomycetes</taxon>
        <taxon>Pleosporomycetidae</taxon>
        <taxon>Pleosporales</taxon>
        <taxon>Melanommataceae</taxon>
        <taxon>Melanomma</taxon>
    </lineage>
</organism>
<keyword evidence="2" id="KW-1185">Reference proteome</keyword>
<evidence type="ECO:0000313" key="1">
    <source>
        <dbReference type="EMBL" id="KAF2791525.1"/>
    </source>
</evidence>
<proteinExistence type="predicted"/>
<protein>
    <submittedName>
        <fullName evidence="1">Uncharacterized protein</fullName>
    </submittedName>
</protein>
<name>A0A6A6X5X5_9PLEO</name>
<dbReference type="AlphaFoldDB" id="A0A6A6X5X5"/>
<evidence type="ECO:0000313" key="2">
    <source>
        <dbReference type="Proteomes" id="UP000799757"/>
    </source>
</evidence>
<accession>A0A6A6X5X5</accession>
<dbReference type="EMBL" id="MU002015">
    <property type="protein sequence ID" value="KAF2791525.1"/>
    <property type="molecule type" value="Genomic_DNA"/>
</dbReference>
<gene>
    <name evidence="1" type="ORF">K505DRAFT_326810</name>
</gene>
<sequence>MRPRVIPRPLGRSSGVFTRSWHSASTLPVPGSASPDGGPTSALVWLSTARCMKQQSSRAAVWPRPSRGRVLHSCLQPWWDSNRAHCSQY</sequence>